<feature type="transmembrane region" description="Helical" evidence="10">
    <location>
        <begin position="6"/>
        <end position="26"/>
    </location>
</feature>
<dbReference type="SMART" id="SM01323">
    <property type="entry name" value="YajC"/>
    <property type="match status" value="1"/>
</dbReference>
<dbReference type="RefSeq" id="WP_284679412.1">
    <property type="nucleotide sequence ID" value="NZ_CP060096.1"/>
</dbReference>
<dbReference type="InterPro" id="IPR003849">
    <property type="entry name" value="Preprotein_translocase_YajC"/>
</dbReference>
<protein>
    <submittedName>
        <fullName evidence="11">Preprotein translocase subunit YajC</fullName>
    </submittedName>
</protein>
<evidence type="ECO:0000256" key="10">
    <source>
        <dbReference type="SAM" id="Phobius"/>
    </source>
</evidence>
<comment type="subcellular location">
    <subcellularLocation>
        <location evidence="1">Cell membrane</location>
        <topology evidence="1">Single-pass membrane protein</topology>
    </subcellularLocation>
</comment>
<dbReference type="GO" id="GO:0015031">
    <property type="term" value="P:protein transport"/>
    <property type="evidence" value="ECO:0007669"/>
    <property type="project" value="UniProtKB-KW"/>
</dbReference>
<evidence type="ECO:0000313" key="12">
    <source>
        <dbReference type="Proteomes" id="UP000671913"/>
    </source>
</evidence>
<keyword evidence="6" id="KW-0653">Protein transport</keyword>
<accession>A0A975AUJ3</accession>
<keyword evidence="4" id="KW-1003">Cell membrane</keyword>
<dbReference type="KEGG" id="aaut:ACETAC_07460"/>
<evidence type="ECO:0000256" key="7">
    <source>
        <dbReference type="ARBA" id="ARBA00022989"/>
    </source>
</evidence>
<comment type="similarity">
    <text evidence="2">Belongs to the YajC family.</text>
</comment>
<evidence type="ECO:0000313" key="11">
    <source>
        <dbReference type="EMBL" id="QSZ26730.1"/>
    </source>
</evidence>
<organism evidence="11 12">
    <name type="scientific">Aceticella autotrophica</name>
    <dbReference type="NCBI Taxonomy" id="2755338"/>
    <lineage>
        <taxon>Bacteria</taxon>
        <taxon>Bacillati</taxon>
        <taxon>Bacillota</taxon>
        <taxon>Clostridia</taxon>
        <taxon>Thermoanaerobacterales</taxon>
        <taxon>Thermoanaerobacteraceae</taxon>
        <taxon>Aceticella</taxon>
    </lineage>
</organism>
<evidence type="ECO:0000256" key="6">
    <source>
        <dbReference type="ARBA" id="ARBA00022927"/>
    </source>
</evidence>
<dbReference type="EMBL" id="CP060096">
    <property type="protein sequence ID" value="QSZ26730.1"/>
    <property type="molecule type" value="Genomic_DNA"/>
</dbReference>
<evidence type="ECO:0000256" key="9">
    <source>
        <dbReference type="ARBA" id="ARBA00023136"/>
    </source>
</evidence>
<keyword evidence="3" id="KW-0813">Transport</keyword>
<gene>
    <name evidence="11" type="primary">yajC</name>
    <name evidence="11" type="ORF">ACETAC_07460</name>
</gene>
<keyword evidence="5 10" id="KW-0812">Transmembrane</keyword>
<dbReference type="PANTHER" id="PTHR33909:SF1">
    <property type="entry name" value="SEC TRANSLOCON ACCESSORY COMPLEX SUBUNIT YAJC"/>
    <property type="match status" value="1"/>
</dbReference>
<name>A0A975AUJ3_9THEO</name>
<keyword evidence="12" id="KW-1185">Reference proteome</keyword>
<dbReference type="PANTHER" id="PTHR33909">
    <property type="entry name" value="SEC TRANSLOCON ACCESSORY COMPLEX SUBUNIT YAJC"/>
    <property type="match status" value="1"/>
</dbReference>
<dbReference type="Proteomes" id="UP000671913">
    <property type="component" value="Chromosome"/>
</dbReference>
<dbReference type="NCBIfam" id="TIGR00739">
    <property type="entry name" value="yajC"/>
    <property type="match status" value="1"/>
</dbReference>
<keyword evidence="9 10" id="KW-0472">Membrane</keyword>
<evidence type="ECO:0000256" key="4">
    <source>
        <dbReference type="ARBA" id="ARBA00022475"/>
    </source>
</evidence>
<evidence type="ECO:0000256" key="1">
    <source>
        <dbReference type="ARBA" id="ARBA00004162"/>
    </source>
</evidence>
<sequence>MNPNSTVFLIGEIIIFMAIFYFLLIMPQQRREKKERAMLDALKPGDEILTKSGIYGKILNIKDDVMTIEVGADKVKLKMAKWSVANVLNSKEEEK</sequence>
<evidence type="ECO:0000256" key="8">
    <source>
        <dbReference type="ARBA" id="ARBA00023010"/>
    </source>
</evidence>
<keyword evidence="7 10" id="KW-1133">Transmembrane helix</keyword>
<dbReference type="GO" id="GO:0005886">
    <property type="term" value="C:plasma membrane"/>
    <property type="evidence" value="ECO:0007669"/>
    <property type="project" value="UniProtKB-SubCell"/>
</dbReference>
<evidence type="ECO:0000256" key="5">
    <source>
        <dbReference type="ARBA" id="ARBA00022692"/>
    </source>
</evidence>
<proteinExistence type="inferred from homology"/>
<evidence type="ECO:0000256" key="2">
    <source>
        <dbReference type="ARBA" id="ARBA00006742"/>
    </source>
</evidence>
<dbReference type="Pfam" id="PF02699">
    <property type="entry name" value="YajC"/>
    <property type="match status" value="1"/>
</dbReference>
<evidence type="ECO:0000256" key="3">
    <source>
        <dbReference type="ARBA" id="ARBA00022448"/>
    </source>
</evidence>
<dbReference type="AlphaFoldDB" id="A0A975AUJ3"/>
<dbReference type="PRINTS" id="PR01853">
    <property type="entry name" value="YAJCTRNLCASE"/>
</dbReference>
<reference evidence="11" key="1">
    <citation type="submission" date="2020-08" db="EMBL/GenBank/DDBJ databases">
        <title>Genomic insights into the carbon and energy metabolism of the first obligate autotrophic acetogenic bacterium Aceticella autotrophica gen. nov., sp. nov.</title>
        <authorList>
            <person name="Toshchakov S.V."/>
            <person name="Elcheninov A.G."/>
            <person name="Kublanov I.V."/>
            <person name="Frolov E.N."/>
            <person name="Lebedinsky A.V."/>
        </authorList>
    </citation>
    <scope>NUCLEOTIDE SEQUENCE</scope>
    <source>
        <strain evidence="11">3443-3Ac</strain>
    </source>
</reference>
<keyword evidence="8" id="KW-0811">Translocation</keyword>